<dbReference type="Pfam" id="PF00651">
    <property type="entry name" value="BTB"/>
    <property type="match status" value="1"/>
</dbReference>
<dbReference type="STRING" id="1330018.A0A167SBP6"/>
<feature type="domain" description="BTB" evidence="1">
    <location>
        <begin position="63"/>
        <end position="160"/>
    </location>
</feature>
<dbReference type="EMBL" id="KV417266">
    <property type="protein sequence ID" value="KZP01763.1"/>
    <property type="molecule type" value="Genomic_DNA"/>
</dbReference>
<accession>A0A167SBP6</accession>
<sequence length="336" mass="37590">MFLCSRMNIMAHISCTDCLLPTDNLTPERLRHTLLMMAHSSQGSSASSLPSWLFNLPPALKASVDLIIKSSNGVEFHVHSDRMSAASRILSDMFAVSPSTSKANINHNPPTVVLSESTEVLDVLLCSIYSLPTHFGPHDLPMLIASLKATEKYEMNFVKSFLYLHLCTPPFLELDPVAILSIARAQGMNAEALRAFAATYERTEDELLCNQDDKDGLHAKNLVLILSLRHHRAEAMLASIDELVAKRSHAVPRCQACQKVHPWVHWWLKDVAQELKQRPVTDNIFSVKFLKRARACYASLCGCPMPKDHSTLDLIALKPRIDVEFPLPESWESPIM</sequence>
<reference evidence="2 3" key="1">
    <citation type="journal article" date="2016" name="Mol. Biol. Evol.">
        <title>Comparative Genomics of Early-Diverging Mushroom-Forming Fungi Provides Insights into the Origins of Lignocellulose Decay Capabilities.</title>
        <authorList>
            <person name="Nagy L.G."/>
            <person name="Riley R."/>
            <person name="Tritt A."/>
            <person name="Adam C."/>
            <person name="Daum C."/>
            <person name="Floudas D."/>
            <person name="Sun H."/>
            <person name="Yadav J.S."/>
            <person name="Pangilinan J."/>
            <person name="Larsson K.H."/>
            <person name="Matsuura K."/>
            <person name="Barry K."/>
            <person name="Labutti K."/>
            <person name="Kuo R."/>
            <person name="Ohm R.A."/>
            <person name="Bhattacharya S.S."/>
            <person name="Shirouzu T."/>
            <person name="Yoshinaga Y."/>
            <person name="Martin F.M."/>
            <person name="Grigoriev I.V."/>
            <person name="Hibbett D.S."/>
        </authorList>
    </citation>
    <scope>NUCLEOTIDE SEQUENCE [LARGE SCALE GENOMIC DNA]</scope>
    <source>
        <strain evidence="2 3">TUFC12733</strain>
    </source>
</reference>
<dbReference type="InterPro" id="IPR000210">
    <property type="entry name" value="BTB/POZ_dom"/>
</dbReference>
<evidence type="ECO:0000313" key="2">
    <source>
        <dbReference type="EMBL" id="KZP01763.1"/>
    </source>
</evidence>
<evidence type="ECO:0000313" key="3">
    <source>
        <dbReference type="Proteomes" id="UP000076738"/>
    </source>
</evidence>
<organism evidence="2 3">
    <name type="scientific">Calocera viscosa (strain TUFC12733)</name>
    <dbReference type="NCBI Taxonomy" id="1330018"/>
    <lineage>
        <taxon>Eukaryota</taxon>
        <taxon>Fungi</taxon>
        <taxon>Dikarya</taxon>
        <taxon>Basidiomycota</taxon>
        <taxon>Agaricomycotina</taxon>
        <taxon>Dacrymycetes</taxon>
        <taxon>Dacrymycetales</taxon>
        <taxon>Dacrymycetaceae</taxon>
        <taxon>Calocera</taxon>
    </lineage>
</organism>
<dbReference type="AlphaFoldDB" id="A0A167SBP6"/>
<dbReference type="InterPro" id="IPR011333">
    <property type="entry name" value="SKP1/BTB/POZ_sf"/>
</dbReference>
<name>A0A167SBP6_CALVF</name>
<evidence type="ECO:0000259" key="1">
    <source>
        <dbReference type="Pfam" id="PF00651"/>
    </source>
</evidence>
<keyword evidence="3" id="KW-1185">Reference proteome</keyword>
<dbReference type="Proteomes" id="UP000076738">
    <property type="component" value="Unassembled WGS sequence"/>
</dbReference>
<gene>
    <name evidence="2" type="ORF">CALVIDRAFT_17419</name>
</gene>
<dbReference type="OrthoDB" id="71307at2759"/>
<proteinExistence type="predicted"/>
<dbReference type="Gene3D" id="3.30.710.10">
    <property type="entry name" value="Potassium Channel Kv1.1, Chain A"/>
    <property type="match status" value="1"/>
</dbReference>
<protein>
    <recommendedName>
        <fullName evidence="1">BTB domain-containing protein</fullName>
    </recommendedName>
</protein>